<accession>U4Q2G0</accession>
<reference evidence="2 3" key="1">
    <citation type="journal article" date="2013" name="Genome Announc.">
        <title>Complete Genome Sequence of the Sesbania Symbiont and Rice Growth-Promoting Endophyte Rhizobium sp. Strain IRBG74.</title>
        <authorList>
            <person name="Crook M.B."/>
            <person name="Mitra S."/>
            <person name="Ane J.M."/>
            <person name="Sadowsky M.J."/>
            <person name="Gyaneshwar P."/>
        </authorList>
    </citation>
    <scope>NUCLEOTIDE SEQUENCE [LARGE SCALE GENOMIC DNA]</scope>
    <source>
        <strain evidence="2 3">IRBG74</strain>
    </source>
</reference>
<dbReference type="Proteomes" id="UP000016944">
    <property type="component" value="Chromosome II"/>
</dbReference>
<evidence type="ECO:0000313" key="2">
    <source>
        <dbReference type="EMBL" id="CDI10223.1"/>
    </source>
</evidence>
<name>U4Q2G0_9HYPH</name>
<feature type="region of interest" description="Disordered" evidence="1">
    <location>
        <begin position="1"/>
        <end position="30"/>
    </location>
</feature>
<dbReference type="HOGENOM" id="CLU_218585_0_0_5"/>
<protein>
    <submittedName>
        <fullName evidence="2">Uncharacterized protein</fullName>
    </submittedName>
</protein>
<dbReference type="AlphaFoldDB" id="U4Q2G0"/>
<proteinExistence type="predicted"/>
<dbReference type="KEGG" id="rir:BN877_II0423"/>
<evidence type="ECO:0000256" key="1">
    <source>
        <dbReference type="SAM" id="MobiDB-lite"/>
    </source>
</evidence>
<feature type="compositionally biased region" description="Polar residues" evidence="1">
    <location>
        <begin position="1"/>
        <end position="11"/>
    </location>
</feature>
<dbReference type="EMBL" id="HG518323">
    <property type="protein sequence ID" value="CDI10223.1"/>
    <property type="molecule type" value="Genomic_DNA"/>
</dbReference>
<gene>
    <name evidence="2" type="ORF">BN877_II0423</name>
</gene>
<evidence type="ECO:0000313" key="3">
    <source>
        <dbReference type="Proteomes" id="UP000016944"/>
    </source>
</evidence>
<sequence>MSPHSGYSQYSAEEPIHFGESGAPELPNYP</sequence>
<organism evidence="2 3">
    <name type="scientific">Agrobacterium pusense</name>
    <dbReference type="NCBI Taxonomy" id="648995"/>
    <lineage>
        <taxon>Bacteria</taxon>
        <taxon>Pseudomonadati</taxon>
        <taxon>Pseudomonadota</taxon>
        <taxon>Alphaproteobacteria</taxon>
        <taxon>Hyphomicrobiales</taxon>
        <taxon>Rhizobiaceae</taxon>
        <taxon>Rhizobium/Agrobacterium group</taxon>
        <taxon>Agrobacterium</taxon>
    </lineage>
</organism>